<evidence type="ECO:0000256" key="6">
    <source>
        <dbReference type="SAM" id="MobiDB-lite"/>
    </source>
</evidence>
<dbReference type="GO" id="GO:0032259">
    <property type="term" value="P:methylation"/>
    <property type="evidence" value="ECO:0007669"/>
    <property type="project" value="UniProtKB-KW"/>
</dbReference>
<gene>
    <name evidence="7" type="ORF">C1SCF055_LOCUS3177</name>
</gene>
<feature type="region of interest" description="Disordered" evidence="6">
    <location>
        <begin position="952"/>
        <end position="976"/>
    </location>
</feature>
<dbReference type="EMBL" id="CAMXCT020000158">
    <property type="protein sequence ID" value="CAL1128178.1"/>
    <property type="molecule type" value="Genomic_DNA"/>
</dbReference>
<reference evidence="8" key="2">
    <citation type="submission" date="2024-04" db="EMBL/GenBank/DDBJ databases">
        <authorList>
            <person name="Chen Y."/>
            <person name="Shah S."/>
            <person name="Dougan E. K."/>
            <person name="Thang M."/>
            <person name="Chan C."/>
        </authorList>
    </citation>
    <scope>NUCLEOTIDE SEQUENCE [LARGE SCALE GENOMIC DNA]</scope>
</reference>
<evidence type="ECO:0000313" key="9">
    <source>
        <dbReference type="EMBL" id="CAL4762115.1"/>
    </source>
</evidence>
<dbReference type="PANTHER" id="PTHR46098">
    <property type="entry name" value="TRNA (CYTOSINE(38)-C(5))-METHYLTRANSFERASE"/>
    <property type="match status" value="1"/>
</dbReference>
<comment type="similarity">
    <text evidence="4 5">Belongs to the class I-like SAM-binding methyltransferase superfamily. C5-methyltransferase family.</text>
</comment>
<evidence type="ECO:0000256" key="4">
    <source>
        <dbReference type="PROSITE-ProRule" id="PRU01016"/>
    </source>
</evidence>
<feature type="region of interest" description="Disordered" evidence="6">
    <location>
        <begin position="510"/>
        <end position="534"/>
    </location>
</feature>
<dbReference type="InterPro" id="IPR029063">
    <property type="entry name" value="SAM-dependent_MTases_sf"/>
</dbReference>
<evidence type="ECO:0000313" key="10">
    <source>
        <dbReference type="Proteomes" id="UP001152797"/>
    </source>
</evidence>
<dbReference type="InterPro" id="IPR001525">
    <property type="entry name" value="C5_MeTfrase"/>
</dbReference>
<evidence type="ECO:0000256" key="3">
    <source>
        <dbReference type="ARBA" id="ARBA00022691"/>
    </source>
</evidence>
<evidence type="ECO:0000313" key="8">
    <source>
        <dbReference type="EMBL" id="CAL1128178.1"/>
    </source>
</evidence>
<dbReference type="PROSITE" id="PS51679">
    <property type="entry name" value="SAM_MT_C5"/>
    <property type="match status" value="1"/>
</dbReference>
<keyword evidence="1 4" id="KW-0489">Methyltransferase</keyword>
<proteinExistence type="inferred from homology"/>
<dbReference type="NCBIfam" id="TIGR00675">
    <property type="entry name" value="dcm"/>
    <property type="match status" value="1"/>
</dbReference>
<protein>
    <submittedName>
        <fullName evidence="9">Type II methyltransferase M.MthTI (M.MthTI) (Cytosine-specific methyltransferase MthTI) (Modification methylase MthTI)</fullName>
    </submittedName>
</protein>
<feature type="region of interest" description="Disordered" evidence="6">
    <location>
        <begin position="899"/>
        <end position="932"/>
    </location>
</feature>
<evidence type="ECO:0000313" key="7">
    <source>
        <dbReference type="EMBL" id="CAI3974803.1"/>
    </source>
</evidence>
<dbReference type="EMBL" id="CAMXCT010000158">
    <property type="protein sequence ID" value="CAI3974803.1"/>
    <property type="molecule type" value="Genomic_DNA"/>
</dbReference>
<feature type="active site" evidence="4">
    <location>
        <position position="1084"/>
    </location>
</feature>
<dbReference type="OrthoDB" id="469735at2759"/>
<dbReference type="EMBL" id="CAMXCT030000158">
    <property type="protein sequence ID" value="CAL4762115.1"/>
    <property type="molecule type" value="Genomic_DNA"/>
</dbReference>
<accession>A0A9P1BJY6</accession>
<dbReference type="PRINTS" id="PR00105">
    <property type="entry name" value="C5METTRFRASE"/>
</dbReference>
<name>A0A9P1BJY6_9DINO</name>
<organism evidence="7">
    <name type="scientific">Cladocopium goreaui</name>
    <dbReference type="NCBI Taxonomy" id="2562237"/>
    <lineage>
        <taxon>Eukaryota</taxon>
        <taxon>Sar</taxon>
        <taxon>Alveolata</taxon>
        <taxon>Dinophyceae</taxon>
        <taxon>Suessiales</taxon>
        <taxon>Symbiodiniaceae</taxon>
        <taxon>Cladocopium</taxon>
    </lineage>
</organism>
<comment type="caution">
    <text evidence="7">The sequence shown here is derived from an EMBL/GenBank/DDBJ whole genome shotgun (WGS) entry which is preliminary data.</text>
</comment>
<keyword evidence="3 4" id="KW-0949">S-adenosyl-L-methionine</keyword>
<dbReference type="PANTHER" id="PTHR46098:SF1">
    <property type="entry name" value="TRNA (CYTOSINE(38)-C(5))-METHYLTRANSFERASE"/>
    <property type="match status" value="1"/>
</dbReference>
<keyword evidence="2 4" id="KW-0808">Transferase</keyword>
<evidence type="ECO:0000256" key="1">
    <source>
        <dbReference type="ARBA" id="ARBA00022603"/>
    </source>
</evidence>
<keyword evidence="10" id="KW-1185">Reference proteome</keyword>
<dbReference type="InterPro" id="IPR050750">
    <property type="entry name" value="C5-MTase"/>
</dbReference>
<reference evidence="7" key="1">
    <citation type="submission" date="2022-10" db="EMBL/GenBank/DDBJ databases">
        <authorList>
            <person name="Chen Y."/>
            <person name="Dougan E. K."/>
            <person name="Chan C."/>
            <person name="Rhodes N."/>
            <person name="Thang M."/>
        </authorList>
    </citation>
    <scope>NUCLEOTIDE SEQUENCE</scope>
</reference>
<dbReference type="Pfam" id="PF00145">
    <property type="entry name" value="DNA_methylase"/>
    <property type="match status" value="1"/>
</dbReference>
<evidence type="ECO:0000256" key="2">
    <source>
        <dbReference type="ARBA" id="ARBA00022679"/>
    </source>
</evidence>
<dbReference type="Gene3D" id="3.40.50.150">
    <property type="entry name" value="Vaccinia Virus protein VP39"/>
    <property type="match status" value="1"/>
</dbReference>
<feature type="compositionally biased region" description="Low complexity" evidence="6">
    <location>
        <begin position="912"/>
        <end position="924"/>
    </location>
</feature>
<dbReference type="SUPFAM" id="SSF53335">
    <property type="entry name" value="S-adenosyl-L-methionine-dependent methyltransferases"/>
    <property type="match status" value="1"/>
</dbReference>
<dbReference type="Proteomes" id="UP001152797">
    <property type="component" value="Unassembled WGS sequence"/>
</dbReference>
<sequence length="1637" mass="181378">MSKRGPAGAAAPKQKAAKAAAKATTTAVPAAGSPEALALALPLQQPSSVNAQALTLNGKIWATHLENVRVFKEQAVSEDLVQMKPLDRSFAQVFDENAALESLKRDGKYMCLINLLWLDQTWSPTPQIPINKGAVEQIKTHWFAQPCGMESQQVTVGILKQEMDSKTFPASGTWKRLSAEESILAFFEAASAEAAKVAEGASDLLLQQWLNHCLTCPVLIRVVSDVNEMEWAAQQLREDMTQLSFLQRTPTQRIFDVMQKRDSMGVSYTPESLIQLYSSKIHLSAKSEKITKGFLHHSSIVMDRALRHPHILEVILSEEGTGSGIWDAVSKLHAVCSKSSRQEEVAWMFHHMHDSRVAGLLDPNQSVRFFTGEGRPGGKGHCDLLLYKLRFRDYMVGDFLLSTEAKDLPEKYRVSLKEVFSSHAAFRAKFGFPSNPKDLSWKAGWSRSADHILQLVQDVVFGITFDDNLKAALVAGKSPLDALNMDTKLGERYSGFKTFLRHELDEARAEASAAARTQMQGEEAENQRDDSGKPIRSGAYKAFLEDVQARVGEIKKEELLDSIQYYEDKARNLLASNVQMFVFPSSEKELGELLEKTAAAQARGAGKSFVGILCDPAQWGEAITNPHIRVCPLNMQYLKTFLSAVIKNRDNQQLSIHSRDLFIYFDSFLPGNLPKWLGAFQTGGGDAMTKQSFTVFVSYDEDSLTQRRQYIKANTTTFQQIEQMSLVTSESFGDCMTKQNRKHFKGSNFGNKIGDVLLDSPQTLWSMTLKDKVTLFGKFRVAVGGRTTGESESHRGVTSRKLTSQEPVFWHSRPMTLCLELLSSYNLCAVLDAGVGDGQMALAAALQRVPYAGACLTEEHMAAVTERVVCQIMLKMLHSNEPVYEAKFAASLGGDRSRASTAAATAPPPSQPSAQGSSEAVGSGSATGSGSGTAADVLSEFRNQLANLGNGHATAVAPKRAARKVEKRPASKGGRFKATRSKNTLLPAQPETVELLPVLPPSSVVEVTLASDCSGLCTEGPAVRVNLPATVNVKHVYASEIEPKFRNFITQFVEPQYLENNMENTQHLQPLWFDVDLYTVGSPCQPWSVAGGKDGASDQRGSLMALIPFQIKKHKPRSFVSENVKGLMSLFPNEFNWLIQNLRDIVLPNGQPCYNVYYKLVDTQDFGIPQHRERVYVIGIRRDVQVKQFEWPLACKERLTLKQLLGNPATSEKRNLQEMTHDADGLALSNTVRKNLKQFQEFLEKNPSKRDLDFIVNTGVLAKADLQLGIRAFLQWDPNLRAKSEHELENARECLLFCRQFFVEDRTRSVALAQAILFLTILQNSLNYPEDELVDVPWTADYYDKNVEIQALQKKVKQCVALKSKAGLERKIDEVESAALFIASAMGAIGSGIPQAAHLQGSAVCLDDLYVHLEFRFANLAANEASCCSCQGDYPCNTDLLVTDLLRSRCQLTLQELLATIATETEPLGIVSLEHARRRLEQLGVSEAWTFLQEKQTGADRADTLEDLGEFVQTGTGSGRRPIRSADFLWGLESLSLRGLAQVMIGNDLLFFALDLLLRLYFVQGFGAIQHPDEPEEAFKPSIWKLAILSLFRSLPGFEEIRFGQGLLGASSPKPTRCQLMNAQELTHHSGKDYTSK</sequence>
<dbReference type="GO" id="GO:0008168">
    <property type="term" value="F:methyltransferase activity"/>
    <property type="evidence" value="ECO:0007669"/>
    <property type="project" value="UniProtKB-KW"/>
</dbReference>
<evidence type="ECO:0000256" key="5">
    <source>
        <dbReference type="RuleBase" id="RU000416"/>
    </source>
</evidence>